<evidence type="ECO:0000313" key="3">
    <source>
        <dbReference type="Proteomes" id="UP001151760"/>
    </source>
</evidence>
<reference evidence="2" key="2">
    <citation type="submission" date="2022-01" db="EMBL/GenBank/DDBJ databases">
        <authorList>
            <person name="Yamashiro T."/>
            <person name="Shiraishi A."/>
            <person name="Satake H."/>
            <person name="Nakayama K."/>
        </authorList>
    </citation>
    <scope>NUCLEOTIDE SEQUENCE</scope>
</reference>
<evidence type="ECO:0000313" key="2">
    <source>
        <dbReference type="EMBL" id="GJT86216.1"/>
    </source>
</evidence>
<organism evidence="2 3">
    <name type="scientific">Tanacetum coccineum</name>
    <dbReference type="NCBI Taxonomy" id="301880"/>
    <lineage>
        <taxon>Eukaryota</taxon>
        <taxon>Viridiplantae</taxon>
        <taxon>Streptophyta</taxon>
        <taxon>Embryophyta</taxon>
        <taxon>Tracheophyta</taxon>
        <taxon>Spermatophyta</taxon>
        <taxon>Magnoliopsida</taxon>
        <taxon>eudicotyledons</taxon>
        <taxon>Gunneridae</taxon>
        <taxon>Pentapetalae</taxon>
        <taxon>asterids</taxon>
        <taxon>campanulids</taxon>
        <taxon>Asterales</taxon>
        <taxon>Asteraceae</taxon>
        <taxon>Asteroideae</taxon>
        <taxon>Anthemideae</taxon>
        <taxon>Anthemidinae</taxon>
        <taxon>Tanacetum</taxon>
    </lineage>
</organism>
<sequence length="213" mass="23927">MLTTRQSMSSEASGKLIAQMVIDALLTYETNRNTRNGNGNGNGSHSDGGSGSRRTVHIARGCTYKEFLNCQPLNFNGTEGVVKYATCTLLNGSLTWWNSHVKTAGIDAAYDMPWKDLMKMMTEELALLCPKMVSDEEEKIERKCVCLLLDKLKKEEVGEQPQRQLCAATTFQETNMKRAYTTGPGEKKECQDFTLRDEIYGIIIVYHITIHKD</sequence>
<feature type="region of interest" description="Disordered" evidence="1">
    <location>
        <begin position="33"/>
        <end position="52"/>
    </location>
</feature>
<keyword evidence="3" id="KW-1185">Reference proteome</keyword>
<evidence type="ECO:0000256" key="1">
    <source>
        <dbReference type="SAM" id="MobiDB-lite"/>
    </source>
</evidence>
<protein>
    <recommendedName>
        <fullName evidence="4">Retrotransposon gag domain-containing protein</fullName>
    </recommendedName>
</protein>
<name>A0ABQ5HFQ5_9ASTR</name>
<feature type="compositionally biased region" description="Gly residues" evidence="1">
    <location>
        <begin position="38"/>
        <end position="51"/>
    </location>
</feature>
<evidence type="ECO:0008006" key="4">
    <source>
        <dbReference type="Google" id="ProtNLM"/>
    </source>
</evidence>
<comment type="caution">
    <text evidence="2">The sequence shown here is derived from an EMBL/GenBank/DDBJ whole genome shotgun (WGS) entry which is preliminary data.</text>
</comment>
<dbReference type="EMBL" id="BQNB010019525">
    <property type="protein sequence ID" value="GJT86216.1"/>
    <property type="molecule type" value="Genomic_DNA"/>
</dbReference>
<dbReference type="Proteomes" id="UP001151760">
    <property type="component" value="Unassembled WGS sequence"/>
</dbReference>
<proteinExistence type="predicted"/>
<reference evidence="2" key="1">
    <citation type="journal article" date="2022" name="Int. J. Mol. Sci.">
        <title>Draft Genome of Tanacetum Coccineum: Genomic Comparison of Closely Related Tanacetum-Family Plants.</title>
        <authorList>
            <person name="Yamashiro T."/>
            <person name="Shiraishi A."/>
            <person name="Nakayama K."/>
            <person name="Satake H."/>
        </authorList>
    </citation>
    <scope>NUCLEOTIDE SEQUENCE</scope>
</reference>
<accession>A0ABQ5HFQ5</accession>
<gene>
    <name evidence="2" type="ORF">Tco_1067933</name>
</gene>